<keyword evidence="4" id="KW-1185">Reference proteome</keyword>
<dbReference type="PANTHER" id="PTHR37089">
    <property type="entry name" value="PROTEIN U-RELATED"/>
    <property type="match status" value="1"/>
</dbReference>
<evidence type="ECO:0000259" key="2">
    <source>
        <dbReference type="Pfam" id="PF05229"/>
    </source>
</evidence>
<protein>
    <submittedName>
        <fullName evidence="3">Polyketide synthase</fullName>
    </submittedName>
</protein>
<proteinExistence type="predicted"/>
<dbReference type="InterPro" id="IPR007893">
    <property type="entry name" value="Spore_coat_U/FanG"/>
</dbReference>
<dbReference type="KEGG" id="hav:AT03_08855"/>
<organism evidence="3 4">
    <name type="scientific">Hafnia alvei FB1</name>
    <dbReference type="NCBI Taxonomy" id="1453496"/>
    <lineage>
        <taxon>Bacteria</taxon>
        <taxon>Pseudomonadati</taxon>
        <taxon>Pseudomonadota</taxon>
        <taxon>Gammaproteobacteria</taxon>
        <taxon>Enterobacterales</taxon>
        <taxon>Hafniaceae</taxon>
        <taxon>Hafnia</taxon>
    </lineage>
</organism>
<dbReference type="Proteomes" id="UP000029986">
    <property type="component" value="Chromosome"/>
</dbReference>
<dbReference type="RefSeq" id="WP_025801660.1">
    <property type="nucleotide sequence ID" value="NZ_CP009706.1"/>
</dbReference>
<dbReference type="SMART" id="SM00972">
    <property type="entry name" value="SCPU"/>
    <property type="match status" value="1"/>
</dbReference>
<dbReference type="OrthoDB" id="129846at2"/>
<gene>
    <name evidence="3" type="ORF">AT03_08855</name>
</gene>
<dbReference type="PANTHER" id="PTHR37089:SF3">
    <property type="entry name" value="EXPORTED PROTEIN"/>
    <property type="match status" value="1"/>
</dbReference>
<dbReference type="InterPro" id="IPR053167">
    <property type="entry name" value="Spore_coat_component"/>
</dbReference>
<feature type="signal peptide" evidence="1">
    <location>
        <begin position="1"/>
        <end position="22"/>
    </location>
</feature>
<dbReference type="eggNOG" id="COG5430">
    <property type="taxonomic scope" value="Bacteria"/>
</dbReference>
<dbReference type="Pfam" id="PF05229">
    <property type="entry name" value="SCPU"/>
    <property type="match status" value="1"/>
</dbReference>
<evidence type="ECO:0000313" key="4">
    <source>
        <dbReference type="Proteomes" id="UP000029986"/>
    </source>
</evidence>
<evidence type="ECO:0000313" key="3">
    <source>
        <dbReference type="EMBL" id="AIU72488.1"/>
    </source>
</evidence>
<keyword evidence="1" id="KW-0732">Signal</keyword>
<dbReference type="GeneID" id="56891449"/>
<dbReference type="PATRIC" id="fig|1453496.5.peg.1769"/>
<evidence type="ECO:0000256" key="1">
    <source>
        <dbReference type="SAM" id="SignalP"/>
    </source>
</evidence>
<feature type="chain" id="PRO_5001932202" evidence="1">
    <location>
        <begin position="23"/>
        <end position="189"/>
    </location>
</feature>
<dbReference type="HOGENOM" id="CLU_103262_0_0_6"/>
<name>A0A097R176_HAFAL</name>
<reference evidence="3 4" key="1">
    <citation type="journal article" date="2014" name="Gut Pathog.">
        <title>Gene clusters of Hafnia alvei strain FB1 important in survival and pathogenesis: a draft genome perspective.</title>
        <authorList>
            <person name="Tan J.Y."/>
            <person name="Yin W.F."/>
            <person name="Chan K.G."/>
        </authorList>
    </citation>
    <scope>NUCLEOTIDE SEQUENCE [LARGE SCALE GENOMIC DNA]</scope>
    <source>
        <strain evidence="3 4">FB1</strain>
    </source>
</reference>
<dbReference type="EMBL" id="CP009706">
    <property type="protein sequence ID" value="AIU72488.1"/>
    <property type="molecule type" value="Genomic_DNA"/>
</dbReference>
<feature type="domain" description="Spore coat protein U/FanG" evidence="2">
    <location>
        <begin position="26"/>
        <end position="186"/>
    </location>
</feature>
<sequence>MKLRFIFAIAASAGLFSAPAMAVTTTGTVAVTLTLTNGCLVNGSPAQTGVNFGSLNFGTSVATFDTLSATFTGGGTGGNTFNVQCTAGASYTVALTSSLNAAPTTVYGTVGTPGRYLISPTATTQGIAYSVYGTSAMTTALANGAVLTAVSTSGNTNSYALWGKIVGVANSTNVLAGAYADTLNITITY</sequence>
<accession>A0A097R176</accession>
<dbReference type="AlphaFoldDB" id="A0A097R176"/>